<evidence type="ECO:0000256" key="1">
    <source>
        <dbReference type="ARBA" id="ARBA00004651"/>
    </source>
</evidence>
<dbReference type="InterPro" id="IPR035906">
    <property type="entry name" value="MetI-like_sf"/>
</dbReference>
<protein>
    <recommendedName>
        <fullName evidence="10">ABC transmembrane type-1 domain-containing protein</fullName>
    </recommendedName>
</protein>
<dbReference type="PANTHER" id="PTHR43005">
    <property type="entry name" value="BLR7065 PROTEIN"/>
    <property type="match status" value="1"/>
</dbReference>
<feature type="non-terminal residue" evidence="8">
    <location>
        <position position="87"/>
    </location>
</feature>
<keyword evidence="3" id="KW-1003">Cell membrane</keyword>
<dbReference type="Proteomes" id="UP000004968">
    <property type="component" value="Unassembled WGS sequence"/>
</dbReference>
<evidence type="ECO:0000256" key="6">
    <source>
        <dbReference type="ARBA" id="ARBA00023136"/>
    </source>
</evidence>
<evidence type="ECO:0000256" key="7">
    <source>
        <dbReference type="SAM" id="Phobius"/>
    </source>
</evidence>
<dbReference type="PANTHER" id="PTHR43005:SF1">
    <property type="entry name" value="SPERMIDINE_PUTRESCINE TRANSPORT SYSTEM PERMEASE PROTEIN"/>
    <property type="match status" value="1"/>
</dbReference>
<evidence type="ECO:0000313" key="8">
    <source>
        <dbReference type="EMBL" id="EFC95218.1"/>
    </source>
</evidence>
<accession>D3ASI5</accession>
<keyword evidence="6 7" id="KW-0472">Membrane</keyword>
<evidence type="ECO:0008006" key="10">
    <source>
        <dbReference type="Google" id="ProtNLM"/>
    </source>
</evidence>
<keyword evidence="5 7" id="KW-1133">Transmembrane helix</keyword>
<comment type="subcellular location">
    <subcellularLocation>
        <location evidence="1">Cell membrane</location>
        <topology evidence="1">Multi-pass membrane protein</topology>
    </subcellularLocation>
</comment>
<feature type="transmembrane region" description="Helical" evidence="7">
    <location>
        <begin position="12"/>
        <end position="32"/>
    </location>
</feature>
<keyword evidence="4 7" id="KW-0812">Transmembrane</keyword>
<dbReference type="HOGENOM" id="CLU_2488627_0_0_9"/>
<proteinExistence type="predicted"/>
<dbReference type="AlphaFoldDB" id="D3ASI5"/>
<evidence type="ECO:0000256" key="3">
    <source>
        <dbReference type="ARBA" id="ARBA00022475"/>
    </source>
</evidence>
<feature type="transmembrane region" description="Helical" evidence="7">
    <location>
        <begin position="66"/>
        <end position="86"/>
    </location>
</feature>
<dbReference type="GO" id="GO:0005886">
    <property type="term" value="C:plasma membrane"/>
    <property type="evidence" value="ECO:0007669"/>
    <property type="project" value="UniProtKB-SubCell"/>
</dbReference>
<evidence type="ECO:0000256" key="2">
    <source>
        <dbReference type="ARBA" id="ARBA00022448"/>
    </source>
</evidence>
<sequence>MKVNAMVKKAGPYAYLVPALAVFAVFLFYPFFKTIYLSLYKTNKMGQARLFVGAGNYKDLLTSSSFLNSLVVTGVFVAIVVSVSMLL</sequence>
<dbReference type="SUPFAM" id="SSF161098">
    <property type="entry name" value="MetI-like"/>
    <property type="match status" value="1"/>
</dbReference>
<gene>
    <name evidence="8" type="ORF">CLOSTHATH_06593</name>
</gene>
<reference evidence="8 9" key="1">
    <citation type="submission" date="2010-01" db="EMBL/GenBank/DDBJ databases">
        <authorList>
            <person name="Weinstock G."/>
            <person name="Sodergren E."/>
            <person name="Clifton S."/>
            <person name="Fulton L."/>
            <person name="Fulton B."/>
            <person name="Courtney L."/>
            <person name="Fronick C."/>
            <person name="Harrison M."/>
            <person name="Strong C."/>
            <person name="Farmer C."/>
            <person name="Delahaunty K."/>
            <person name="Markovic C."/>
            <person name="Hall O."/>
            <person name="Minx P."/>
            <person name="Tomlinson C."/>
            <person name="Mitreva M."/>
            <person name="Nelson J."/>
            <person name="Hou S."/>
            <person name="Wollam A."/>
            <person name="Pepin K.H."/>
            <person name="Johnson M."/>
            <person name="Bhonagiri V."/>
            <person name="Nash W.E."/>
            <person name="Warren W."/>
            <person name="Chinwalla A."/>
            <person name="Mardis E.R."/>
            <person name="Wilson R.K."/>
        </authorList>
    </citation>
    <scope>NUCLEOTIDE SEQUENCE [LARGE SCALE GENOMIC DNA]</scope>
    <source>
        <strain evidence="8 9">DSM 13479</strain>
    </source>
</reference>
<name>D3ASI5_9FIRM</name>
<evidence type="ECO:0000256" key="5">
    <source>
        <dbReference type="ARBA" id="ARBA00022989"/>
    </source>
</evidence>
<organism evidence="8 9">
    <name type="scientific">Hungatella hathewayi DSM 13479</name>
    <dbReference type="NCBI Taxonomy" id="566550"/>
    <lineage>
        <taxon>Bacteria</taxon>
        <taxon>Bacillati</taxon>
        <taxon>Bacillota</taxon>
        <taxon>Clostridia</taxon>
        <taxon>Lachnospirales</taxon>
        <taxon>Lachnospiraceae</taxon>
        <taxon>Hungatella</taxon>
    </lineage>
</organism>
<keyword evidence="2" id="KW-0813">Transport</keyword>
<dbReference type="EMBL" id="ACIO01000800">
    <property type="protein sequence ID" value="EFC95218.1"/>
    <property type="molecule type" value="Genomic_DNA"/>
</dbReference>
<evidence type="ECO:0000256" key="4">
    <source>
        <dbReference type="ARBA" id="ARBA00022692"/>
    </source>
</evidence>
<comment type="caution">
    <text evidence="8">The sequence shown here is derived from an EMBL/GenBank/DDBJ whole genome shotgun (WGS) entry which is preliminary data.</text>
</comment>
<dbReference type="Gene3D" id="1.10.3720.10">
    <property type="entry name" value="MetI-like"/>
    <property type="match status" value="1"/>
</dbReference>
<evidence type="ECO:0000313" key="9">
    <source>
        <dbReference type="Proteomes" id="UP000004968"/>
    </source>
</evidence>